<sequence>MKLTSLIHSAFALHAAEAYLVAPPGTPAPGATQECSDWVQQSYGLTCAIIEKFYGMTEVQFQAWNPSTAQLGSGCNLIQGLYYCVQVNYKSSSFLSTSQPTTLTRLPTVTTSPTITEPSTTIPSSTGNSVATPTPTQTGMVSNCNKFYLVVSGDGCYDIAATYGISLDNFYAWNPAVGDSCGSLWPNYYVCVGISTASPTTTPPPTTTDPGNGVTTPTPTQADMTGDCKVFHLVVSGDTCYDISATSGISLSDFYAWNPSVGSSCDALLLGFYVCIAVL</sequence>
<accession>A0A6A6RGQ3</accession>
<dbReference type="CDD" id="cd00118">
    <property type="entry name" value="LysM"/>
    <property type="match status" value="2"/>
</dbReference>
<dbReference type="Gene3D" id="3.10.350.10">
    <property type="entry name" value="LysM domain"/>
    <property type="match status" value="3"/>
</dbReference>
<dbReference type="AlphaFoldDB" id="A0A6A6RGQ3"/>
<dbReference type="SMART" id="SM00257">
    <property type="entry name" value="LysM"/>
    <property type="match status" value="2"/>
</dbReference>
<dbReference type="Pfam" id="PF01476">
    <property type="entry name" value="LysM"/>
    <property type="match status" value="2"/>
</dbReference>
<protein>
    <submittedName>
        <fullName evidence="7">LysM domain-containing protein</fullName>
    </submittedName>
</protein>
<dbReference type="InterPro" id="IPR018392">
    <property type="entry name" value="LysM"/>
</dbReference>
<evidence type="ECO:0000256" key="5">
    <source>
        <dbReference type="SAM" id="SignalP"/>
    </source>
</evidence>
<reference evidence="7" key="1">
    <citation type="journal article" date="2020" name="Stud. Mycol.">
        <title>101 Dothideomycetes genomes: a test case for predicting lifestyles and emergence of pathogens.</title>
        <authorList>
            <person name="Haridas S."/>
            <person name="Albert R."/>
            <person name="Binder M."/>
            <person name="Bloem J."/>
            <person name="Labutti K."/>
            <person name="Salamov A."/>
            <person name="Andreopoulos B."/>
            <person name="Baker S."/>
            <person name="Barry K."/>
            <person name="Bills G."/>
            <person name="Bluhm B."/>
            <person name="Cannon C."/>
            <person name="Castanera R."/>
            <person name="Culley D."/>
            <person name="Daum C."/>
            <person name="Ezra D."/>
            <person name="Gonzalez J."/>
            <person name="Henrissat B."/>
            <person name="Kuo A."/>
            <person name="Liang C."/>
            <person name="Lipzen A."/>
            <person name="Lutzoni F."/>
            <person name="Magnuson J."/>
            <person name="Mondo S."/>
            <person name="Nolan M."/>
            <person name="Ohm R."/>
            <person name="Pangilinan J."/>
            <person name="Park H.-J."/>
            <person name="Ramirez L."/>
            <person name="Alfaro M."/>
            <person name="Sun H."/>
            <person name="Tritt A."/>
            <person name="Yoshinaga Y."/>
            <person name="Zwiers L.-H."/>
            <person name="Turgeon B."/>
            <person name="Goodwin S."/>
            <person name="Spatafora J."/>
            <person name="Crous P."/>
            <person name="Grigoriev I."/>
        </authorList>
    </citation>
    <scope>NUCLEOTIDE SEQUENCE</scope>
    <source>
        <strain evidence="7">CBS 473.64</strain>
    </source>
</reference>
<keyword evidence="3" id="KW-0843">Virulence</keyword>
<feature type="chain" id="PRO_5025442548" evidence="5">
    <location>
        <begin position="19"/>
        <end position="279"/>
    </location>
</feature>
<keyword evidence="8" id="KW-1185">Reference proteome</keyword>
<dbReference type="Proteomes" id="UP000799753">
    <property type="component" value="Unassembled WGS sequence"/>
</dbReference>
<evidence type="ECO:0000256" key="2">
    <source>
        <dbReference type="ARBA" id="ARBA00022729"/>
    </source>
</evidence>
<gene>
    <name evidence="7" type="ORF">P280DRAFT_494329</name>
</gene>
<organism evidence="7 8">
    <name type="scientific">Massarina eburnea CBS 473.64</name>
    <dbReference type="NCBI Taxonomy" id="1395130"/>
    <lineage>
        <taxon>Eukaryota</taxon>
        <taxon>Fungi</taxon>
        <taxon>Dikarya</taxon>
        <taxon>Ascomycota</taxon>
        <taxon>Pezizomycotina</taxon>
        <taxon>Dothideomycetes</taxon>
        <taxon>Pleosporomycetidae</taxon>
        <taxon>Pleosporales</taxon>
        <taxon>Massarineae</taxon>
        <taxon>Massarinaceae</taxon>
        <taxon>Massarina</taxon>
    </lineage>
</organism>
<feature type="domain" description="LysM" evidence="6">
    <location>
        <begin position="230"/>
        <end position="276"/>
    </location>
</feature>
<keyword evidence="2 5" id="KW-0732">Signal</keyword>
<dbReference type="EMBL" id="MU006832">
    <property type="protein sequence ID" value="KAF2634390.1"/>
    <property type="molecule type" value="Genomic_DNA"/>
</dbReference>
<dbReference type="PANTHER" id="PTHR34997:SF2">
    <property type="entry name" value="LYSM DOMAIN-CONTAINING PROTEIN-RELATED"/>
    <property type="match status" value="1"/>
</dbReference>
<keyword evidence="1" id="KW-0147">Chitin-binding</keyword>
<evidence type="ECO:0000313" key="8">
    <source>
        <dbReference type="Proteomes" id="UP000799753"/>
    </source>
</evidence>
<evidence type="ECO:0000259" key="6">
    <source>
        <dbReference type="PROSITE" id="PS51782"/>
    </source>
</evidence>
<dbReference type="InterPro" id="IPR036779">
    <property type="entry name" value="LysM_dom_sf"/>
</dbReference>
<feature type="signal peptide" evidence="5">
    <location>
        <begin position="1"/>
        <end position="18"/>
    </location>
</feature>
<feature type="region of interest" description="Disordered" evidence="4">
    <location>
        <begin position="109"/>
        <end position="134"/>
    </location>
</feature>
<evidence type="ECO:0000313" key="7">
    <source>
        <dbReference type="EMBL" id="KAF2634390.1"/>
    </source>
</evidence>
<dbReference type="InterPro" id="IPR052210">
    <property type="entry name" value="LysM1-like"/>
</dbReference>
<dbReference type="SUPFAM" id="SSF54106">
    <property type="entry name" value="LysM domain"/>
    <property type="match status" value="2"/>
</dbReference>
<evidence type="ECO:0000256" key="4">
    <source>
        <dbReference type="SAM" id="MobiDB-lite"/>
    </source>
</evidence>
<dbReference type="PANTHER" id="PTHR34997">
    <property type="entry name" value="AM15"/>
    <property type="match status" value="1"/>
</dbReference>
<evidence type="ECO:0000256" key="1">
    <source>
        <dbReference type="ARBA" id="ARBA00022669"/>
    </source>
</evidence>
<dbReference type="PROSITE" id="PS51782">
    <property type="entry name" value="LYSM"/>
    <property type="match status" value="2"/>
</dbReference>
<feature type="domain" description="LysM" evidence="6">
    <location>
        <begin position="146"/>
        <end position="192"/>
    </location>
</feature>
<name>A0A6A6RGQ3_9PLEO</name>
<proteinExistence type="predicted"/>
<evidence type="ECO:0000256" key="3">
    <source>
        <dbReference type="ARBA" id="ARBA00023026"/>
    </source>
</evidence>
<dbReference type="GO" id="GO:0008061">
    <property type="term" value="F:chitin binding"/>
    <property type="evidence" value="ECO:0007669"/>
    <property type="project" value="UniProtKB-KW"/>
</dbReference>
<feature type="compositionally biased region" description="Low complexity" evidence="4">
    <location>
        <begin position="109"/>
        <end position="126"/>
    </location>
</feature>
<dbReference type="OrthoDB" id="5985073at2759"/>